<evidence type="ECO:0008006" key="4">
    <source>
        <dbReference type="Google" id="ProtNLM"/>
    </source>
</evidence>
<organism evidence="2 3">
    <name type="scientific">Arabidopsis thaliana x Arabidopsis arenosa</name>
    <dbReference type="NCBI Taxonomy" id="1240361"/>
    <lineage>
        <taxon>Eukaryota</taxon>
        <taxon>Viridiplantae</taxon>
        <taxon>Streptophyta</taxon>
        <taxon>Embryophyta</taxon>
        <taxon>Tracheophyta</taxon>
        <taxon>Spermatophyta</taxon>
        <taxon>Magnoliopsida</taxon>
        <taxon>eudicotyledons</taxon>
        <taxon>Gunneridae</taxon>
        <taxon>Pentapetalae</taxon>
        <taxon>rosids</taxon>
        <taxon>malvids</taxon>
        <taxon>Brassicales</taxon>
        <taxon>Brassicaceae</taxon>
        <taxon>Camelineae</taxon>
        <taxon>Arabidopsis</taxon>
    </lineage>
</organism>
<dbReference type="Proteomes" id="UP000694240">
    <property type="component" value="Chromosome 3"/>
</dbReference>
<dbReference type="EMBL" id="JAEFBK010000003">
    <property type="protein sequence ID" value="KAG7627114.1"/>
    <property type="molecule type" value="Genomic_DNA"/>
</dbReference>
<keyword evidence="3" id="KW-1185">Reference proteome</keyword>
<keyword evidence="1" id="KW-0812">Transmembrane</keyword>
<proteinExistence type="predicted"/>
<gene>
    <name evidence="2" type="ORF">ISN45_At03g032840</name>
</gene>
<feature type="transmembrane region" description="Helical" evidence="1">
    <location>
        <begin position="14"/>
        <end position="37"/>
    </location>
</feature>
<protein>
    <recommendedName>
        <fullName evidence="4">Transmembrane protein</fullName>
    </recommendedName>
</protein>
<keyword evidence="1" id="KW-0472">Membrane</keyword>
<evidence type="ECO:0000313" key="2">
    <source>
        <dbReference type="EMBL" id="KAG7627114.1"/>
    </source>
</evidence>
<comment type="caution">
    <text evidence="2">The sequence shown here is derived from an EMBL/GenBank/DDBJ whole genome shotgun (WGS) entry which is preliminary data.</text>
</comment>
<sequence>MQCWFSHGSINRGAVVWGFMVGTLLRRIVGVPSYYALSQ</sequence>
<keyword evidence="1" id="KW-1133">Transmembrane helix</keyword>
<accession>A0A8T2EWT6</accession>
<reference evidence="2 3" key="1">
    <citation type="submission" date="2020-12" db="EMBL/GenBank/DDBJ databases">
        <title>Concerted genomic and epigenomic changes stabilize Arabidopsis allopolyploids.</title>
        <authorList>
            <person name="Chen Z."/>
        </authorList>
    </citation>
    <scope>NUCLEOTIDE SEQUENCE [LARGE SCALE GENOMIC DNA]</scope>
    <source>
        <strain evidence="2">Allo738</strain>
        <tissue evidence="2">Leaf</tissue>
    </source>
</reference>
<evidence type="ECO:0000313" key="3">
    <source>
        <dbReference type="Proteomes" id="UP000694240"/>
    </source>
</evidence>
<feature type="non-terminal residue" evidence="2">
    <location>
        <position position="39"/>
    </location>
</feature>
<dbReference type="AlphaFoldDB" id="A0A8T2EWT6"/>
<name>A0A8T2EWT6_9BRAS</name>
<evidence type="ECO:0000256" key="1">
    <source>
        <dbReference type="SAM" id="Phobius"/>
    </source>
</evidence>